<proteinExistence type="predicted"/>
<organism evidence="1 2">
    <name type="scientific">Variovorax gossypii</name>
    <dbReference type="NCBI Taxonomy" id="1679495"/>
    <lineage>
        <taxon>Bacteria</taxon>
        <taxon>Pseudomonadati</taxon>
        <taxon>Pseudomonadota</taxon>
        <taxon>Betaproteobacteria</taxon>
        <taxon>Burkholderiales</taxon>
        <taxon>Comamonadaceae</taxon>
        <taxon>Variovorax</taxon>
    </lineage>
</organism>
<dbReference type="RefSeq" id="WP_126472301.1">
    <property type="nucleotide sequence ID" value="NZ_RXOE01000005.1"/>
</dbReference>
<dbReference type="AlphaFoldDB" id="A0A3S0Q8V9"/>
<keyword evidence="2" id="KW-1185">Reference proteome</keyword>
<protein>
    <recommendedName>
        <fullName evidence="3">ADP-ribosylation/crystallin J1</fullName>
    </recommendedName>
</protein>
<dbReference type="EMBL" id="RXOE01000005">
    <property type="protein sequence ID" value="RTQ33068.1"/>
    <property type="molecule type" value="Genomic_DNA"/>
</dbReference>
<gene>
    <name evidence="1" type="ORF">EJP69_20510</name>
</gene>
<evidence type="ECO:0008006" key="3">
    <source>
        <dbReference type="Google" id="ProtNLM"/>
    </source>
</evidence>
<name>A0A3S0Q8V9_9BURK</name>
<comment type="caution">
    <text evidence="1">The sequence shown here is derived from an EMBL/GenBank/DDBJ whole genome shotgun (WGS) entry which is preliminary data.</text>
</comment>
<dbReference type="OrthoDB" id="883590at2"/>
<sequence>MSDTVVLYRPTGPEEIALVRQSGFTKWPPRLPEQAIFYPVTNEQYAIDIASDWNVKASGYGCVTRFHVRKAFMDRYEIQKVGGDHHTEWWIPAEDLDELNENIVGAIEVIREFRA</sequence>
<evidence type="ECO:0000313" key="2">
    <source>
        <dbReference type="Proteomes" id="UP000267418"/>
    </source>
</evidence>
<accession>A0A3S0Q8V9</accession>
<reference evidence="1 2" key="1">
    <citation type="submission" date="2018-12" db="EMBL/GenBank/DDBJ databases">
        <title>The genome of Variovorax gossypii DSM 100435.</title>
        <authorList>
            <person name="Gao J."/>
            <person name="Sun J."/>
        </authorList>
    </citation>
    <scope>NUCLEOTIDE SEQUENCE [LARGE SCALE GENOMIC DNA]</scope>
    <source>
        <strain evidence="1 2">DSM 100435</strain>
    </source>
</reference>
<dbReference type="Proteomes" id="UP000267418">
    <property type="component" value="Unassembled WGS sequence"/>
</dbReference>
<evidence type="ECO:0000313" key="1">
    <source>
        <dbReference type="EMBL" id="RTQ33068.1"/>
    </source>
</evidence>